<evidence type="ECO:0000313" key="6">
    <source>
        <dbReference type="EMBL" id="GID12294.1"/>
    </source>
</evidence>
<dbReference type="InterPro" id="IPR032808">
    <property type="entry name" value="DoxX"/>
</dbReference>
<feature type="transmembrane region" description="Helical" evidence="5">
    <location>
        <begin position="73"/>
        <end position="95"/>
    </location>
</feature>
<evidence type="ECO:0000256" key="1">
    <source>
        <dbReference type="ARBA" id="ARBA00004141"/>
    </source>
</evidence>
<feature type="transmembrane region" description="Helical" evidence="5">
    <location>
        <begin position="101"/>
        <end position="120"/>
    </location>
</feature>
<keyword evidence="4 5" id="KW-0472">Membrane</keyword>
<reference evidence="6" key="1">
    <citation type="submission" date="2021-01" db="EMBL/GenBank/DDBJ databases">
        <title>Whole genome shotgun sequence of Actinocatenispora rupis NBRC 107355.</title>
        <authorList>
            <person name="Komaki H."/>
            <person name="Tamura T."/>
        </authorList>
    </citation>
    <scope>NUCLEOTIDE SEQUENCE</scope>
    <source>
        <strain evidence="6">NBRC 107355</strain>
    </source>
</reference>
<keyword evidence="2 5" id="KW-0812">Transmembrane</keyword>
<evidence type="ECO:0000256" key="5">
    <source>
        <dbReference type="SAM" id="Phobius"/>
    </source>
</evidence>
<organism evidence="6 7">
    <name type="scientific">Actinocatenispora rupis</name>
    <dbReference type="NCBI Taxonomy" id="519421"/>
    <lineage>
        <taxon>Bacteria</taxon>
        <taxon>Bacillati</taxon>
        <taxon>Actinomycetota</taxon>
        <taxon>Actinomycetes</taxon>
        <taxon>Micromonosporales</taxon>
        <taxon>Micromonosporaceae</taxon>
        <taxon>Actinocatenispora</taxon>
    </lineage>
</organism>
<keyword evidence="3 5" id="KW-1133">Transmembrane helix</keyword>
<dbReference type="EMBL" id="BOMB01000017">
    <property type="protein sequence ID" value="GID12294.1"/>
    <property type="molecule type" value="Genomic_DNA"/>
</dbReference>
<proteinExistence type="predicted"/>
<name>A0A8J3J8Y3_9ACTN</name>
<gene>
    <name evidence="6" type="ORF">Aru02nite_31830</name>
</gene>
<accession>A0A8J3J8Y3</accession>
<evidence type="ECO:0000256" key="2">
    <source>
        <dbReference type="ARBA" id="ARBA00022692"/>
    </source>
</evidence>
<protein>
    <recommendedName>
        <fullName evidence="8">DoxX-like family protein</fullName>
    </recommendedName>
</protein>
<sequence>MNITLWLIQAVLAATFLVSGTAKSTLSRERLVASGQTGVAVFPRPVVRVTAVAELLGVLGITLPWATGVARVLTPLAAVGFAAVMVGAVTAHVRLREVRNTLATSLLFLLSVTVAVARFAQL</sequence>
<comment type="caution">
    <text evidence="6">The sequence shown here is derived from an EMBL/GenBank/DDBJ whole genome shotgun (WGS) entry which is preliminary data.</text>
</comment>
<dbReference type="GO" id="GO:0016020">
    <property type="term" value="C:membrane"/>
    <property type="evidence" value="ECO:0007669"/>
    <property type="project" value="UniProtKB-SubCell"/>
</dbReference>
<comment type="subcellular location">
    <subcellularLocation>
        <location evidence="1">Membrane</location>
        <topology evidence="1">Multi-pass membrane protein</topology>
    </subcellularLocation>
</comment>
<evidence type="ECO:0008006" key="8">
    <source>
        <dbReference type="Google" id="ProtNLM"/>
    </source>
</evidence>
<feature type="transmembrane region" description="Helical" evidence="5">
    <location>
        <begin position="46"/>
        <end position="66"/>
    </location>
</feature>
<dbReference type="RefSeq" id="WP_203658267.1">
    <property type="nucleotide sequence ID" value="NZ_BAAAZM010000009.1"/>
</dbReference>
<keyword evidence="7" id="KW-1185">Reference proteome</keyword>
<dbReference type="Pfam" id="PF13564">
    <property type="entry name" value="DoxX_2"/>
    <property type="match status" value="1"/>
</dbReference>
<evidence type="ECO:0000256" key="3">
    <source>
        <dbReference type="ARBA" id="ARBA00022989"/>
    </source>
</evidence>
<dbReference type="Proteomes" id="UP000612808">
    <property type="component" value="Unassembled WGS sequence"/>
</dbReference>
<dbReference type="AlphaFoldDB" id="A0A8J3J8Y3"/>
<evidence type="ECO:0000256" key="4">
    <source>
        <dbReference type="ARBA" id="ARBA00023136"/>
    </source>
</evidence>
<evidence type="ECO:0000313" key="7">
    <source>
        <dbReference type="Proteomes" id="UP000612808"/>
    </source>
</evidence>